<keyword evidence="2" id="KW-1185">Reference proteome</keyword>
<protein>
    <submittedName>
        <fullName evidence="1">SMC-Scp complex subunit ScpB</fullName>
    </submittedName>
</protein>
<name>A0ACD5HKV6_9PROT</name>
<accession>A0ACD5HKV6</accession>
<dbReference type="EMBL" id="CP127527">
    <property type="protein sequence ID" value="XRI75953.1"/>
    <property type="molecule type" value="Genomic_DNA"/>
</dbReference>
<organism evidence="1 2">
    <name type="scientific">Acidithiobacillus sulfuriphilus</name>
    <dbReference type="NCBI Taxonomy" id="1867749"/>
    <lineage>
        <taxon>Bacteria</taxon>
        <taxon>Pseudomonadati</taxon>
        <taxon>Pseudomonadota</taxon>
        <taxon>Acidithiobacillia</taxon>
        <taxon>Acidithiobacillales</taxon>
        <taxon>Acidithiobacillaceae</taxon>
        <taxon>Acidithiobacillus</taxon>
    </lineage>
</organism>
<reference evidence="1 2" key="1">
    <citation type="journal article" date="2019" name="Int. J. Syst. Evol. Microbiol.">
        <title>Acidithiobacillus sulfuriphilus sp. nov.: an extremely acidophilic sulfur-oxidizing chemolithotroph isolated from a neutral pH environment.</title>
        <authorList>
            <person name="Falagan C."/>
            <person name="Moya-Beltran A."/>
            <person name="Castro M."/>
            <person name="Quatrini R."/>
            <person name="Johnson D.B."/>
        </authorList>
    </citation>
    <scope>NUCLEOTIDE SEQUENCE [LARGE SCALE GENOMIC DNA]</scope>
    <source>
        <strain evidence="1 2">CJ-2</strain>
    </source>
</reference>
<gene>
    <name evidence="1" type="primary">scpB</name>
    <name evidence="1" type="ORF">EC580_008175</name>
</gene>
<evidence type="ECO:0000313" key="1">
    <source>
        <dbReference type="EMBL" id="XRI75953.1"/>
    </source>
</evidence>
<sequence length="201" mass="21852">MNLNSAVGGGVFQQMAASPNLVQDQLLALFLSSDTPLTREQLAAVFAAKDDGNDWEAALEGLLGQGSGPLVLREVAGGYQLHIHPRYTPWLLRLHAQGPRRLSRAVLETLAVIAYRQPITRPEIEQWRGVSLGAQVLRQLQERGWIDVVGHRDTPGRPALWATTDAFLAYFALPTLGALPELEVIQDEKAVALSSSANVAD</sequence>
<evidence type="ECO:0000313" key="2">
    <source>
        <dbReference type="Proteomes" id="UP000271650"/>
    </source>
</evidence>
<dbReference type="Proteomes" id="UP000271650">
    <property type="component" value="Chromosome"/>
</dbReference>
<proteinExistence type="predicted"/>